<dbReference type="GO" id="GO:0009279">
    <property type="term" value="C:cell outer membrane"/>
    <property type="evidence" value="ECO:0007669"/>
    <property type="project" value="UniProtKB-SubCell"/>
</dbReference>
<dbReference type="Pfam" id="PF03349">
    <property type="entry name" value="Toluene_X"/>
    <property type="match status" value="1"/>
</dbReference>
<evidence type="ECO:0000256" key="6">
    <source>
        <dbReference type="ARBA" id="ARBA00023136"/>
    </source>
</evidence>
<dbReference type="PANTHER" id="PTHR35093:SF8">
    <property type="entry name" value="OUTER MEMBRANE PROTEIN NMB0088-RELATED"/>
    <property type="match status" value="1"/>
</dbReference>
<keyword evidence="6" id="KW-0472">Membrane</keyword>
<dbReference type="AlphaFoldDB" id="A0A2P7QKX4"/>
<accession>A0A2P7QKX4</accession>
<evidence type="ECO:0000256" key="7">
    <source>
        <dbReference type="ARBA" id="ARBA00023237"/>
    </source>
</evidence>
<reference evidence="9 10" key="1">
    <citation type="submission" date="2018-03" db="EMBL/GenBank/DDBJ databases">
        <title>The draft genome of Sphingosinicella sp. GL-C-18.</title>
        <authorList>
            <person name="Liu L."/>
            <person name="Li L."/>
            <person name="Liang L."/>
            <person name="Zhang X."/>
            <person name="Wang T."/>
        </authorList>
    </citation>
    <scope>NUCLEOTIDE SEQUENCE [LARGE SCALE GENOMIC DNA]</scope>
    <source>
        <strain evidence="9 10">GL-C-18</strain>
    </source>
</reference>
<keyword evidence="7" id="KW-0998">Cell outer membrane</keyword>
<keyword evidence="4" id="KW-0812">Transmembrane</keyword>
<dbReference type="OrthoDB" id="19849at2"/>
<dbReference type="InterPro" id="IPR005017">
    <property type="entry name" value="OMPP1/FadL/TodX"/>
</dbReference>
<keyword evidence="3" id="KW-1134">Transmembrane beta strand</keyword>
<organism evidence="9 10">
    <name type="scientific">Allosphingosinicella deserti</name>
    <dbReference type="NCBI Taxonomy" id="2116704"/>
    <lineage>
        <taxon>Bacteria</taxon>
        <taxon>Pseudomonadati</taxon>
        <taxon>Pseudomonadota</taxon>
        <taxon>Alphaproteobacteria</taxon>
        <taxon>Sphingomonadales</taxon>
        <taxon>Sphingomonadaceae</taxon>
        <taxon>Allosphingosinicella</taxon>
    </lineage>
</organism>
<dbReference type="PANTHER" id="PTHR35093">
    <property type="entry name" value="OUTER MEMBRANE PROTEIN NMB0088-RELATED"/>
    <property type="match status" value="1"/>
</dbReference>
<dbReference type="GO" id="GO:0015483">
    <property type="term" value="F:long-chain fatty acid transporting porin activity"/>
    <property type="evidence" value="ECO:0007669"/>
    <property type="project" value="TreeGrafter"/>
</dbReference>
<dbReference type="EMBL" id="PXYI01000006">
    <property type="protein sequence ID" value="PSJ38614.1"/>
    <property type="molecule type" value="Genomic_DNA"/>
</dbReference>
<sequence length="434" mass="46051">MMSYLKTALVAASALTASFGFATAANAQAFYLQEQSARAAGRAFSGEGADTGAASLWWNPAAIAGIETTDVSLSASLILPRGEVANSNTLIRRPGQTFAPVGGDPVTKNPINNGMLPAFAVAVPVSDRLAFGLAVSSPYSFTTDYAEDSWARYTADKTKLLTMDIQPSVAYAVTDWLRAGAALNVEYTDASLSNALPNLSAALPDGRQVLKGNGWDFGWSAGVQMHNEFVTVGISYKSAIKHKLDGSIEISGLQGPLAAQNRELDGVSATFYTPAQIIVGARFKVSPALTLNTQGIRYTWSKFDEIRLGAPLNTAIPEGYQNSWSLAGGFDYQASEKLILRAGVQHASTPTVDGERDARVPDADRWNFGAGGTVQVNPRLALDAAFNYVHFDKETIDRTTAAYAGTAAQTPIVVNGTLRDAKAFIISVGGRMTF</sequence>
<evidence type="ECO:0000256" key="3">
    <source>
        <dbReference type="ARBA" id="ARBA00022452"/>
    </source>
</evidence>
<evidence type="ECO:0000256" key="8">
    <source>
        <dbReference type="SAM" id="SignalP"/>
    </source>
</evidence>
<evidence type="ECO:0000256" key="4">
    <source>
        <dbReference type="ARBA" id="ARBA00022692"/>
    </source>
</evidence>
<comment type="subcellular location">
    <subcellularLocation>
        <location evidence="1">Cell outer membrane</location>
        <topology evidence="1">Multi-pass membrane protein</topology>
    </subcellularLocation>
</comment>
<name>A0A2P7QKX4_9SPHN</name>
<feature type="chain" id="PRO_5015175349" evidence="8">
    <location>
        <begin position="25"/>
        <end position="434"/>
    </location>
</feature>
<evidence type="ECO:0000256" key="2">
    <source>
        <dbReference type="ARBA" id="ARBA00008163"/>
    </source>
</evidence>
<evidence type="ECO:0000313" key="10">
    <source>
        <dbReference type="Proteomes" id="UP000241167"/>
    </source>
</evidence>
<proteinExistence type="inferred from homology"/>
<evidence type="ECO:0000256" key="5">
    <source>
        <dbReference type="ARBA" id="ARBA00022729"/>
    </source>
</evidence>
<dbReference type="SUPFAM" id="SSF56935">
    <property type="entry name" value="Porins"/>
    <property type="match status" value="1"/>
</dbReference>
<feature type="signal peptide" evidence="8">
    <location>
        <begin position="1"/>
        <end position="24"/>
    </location>
</feature>
<dbReference type="Gene3D" id="2.40.160.60">
    <property type="entry name" value="Outer membrane protein transport protein (OMPP1/FadL/TodX)"/>
    <property type="match status" value="1"/>
</dbReference>
<comment type="caution">
    <text evidence="9">The sequence shown here is derived from an EMBL/GenBank/DDBJ whole genome shotgun (WGS) entry which is preliminary data.</text>
</comment>
<gene>
    <name evidence="9" type="ORF">C7I55_19120</name>
</gene>
<keyword evidence="5 8" id="KW-0732">Signal</keyword>
<evidence type="ECO:0000313" key="9">
    <source>
        <dbReference type="EMBL" id="PSJ38614.1"/>
    </source>
</evidence>
<dbReference type="Proteomes" id="UP000241167">
    <property type="component" value="Unassembled WGS sequence"/>
</dbReference>
<protein>
    <submittedName>
        <fullName evidence="9">Aromatic hydrocarbon degradation protein</fullName>
    </submittedName>
</protein>
<keyword evidence="10" id="KW-1185">Reference proteome</keyword>
<evidence type="ECO:0000256" key="1">
    <source>
        <dbReference type="ARBA" id="ARBA00004571"/>
    </source>
</evidence>
<comment type="similarity">
    <text evidence="2">Belongs to the OmpP1/FadL family.</text>
</comment>